<accession>A0A368QBJ3</accession>
<name>A0A368QBJ3_SETIT</name>
<reference evidence="1" key="1">
    <citation type="journal article" date="2012" name="Nat. Biotechnol.">
        <title>Reference genome sequence of the model plant Setaria.</title>
        <authorList>
            <person name="Bennetzen J.L."/>
            <person name="Schmutz J."/>
            <person name="Wang H."/>
            <person name="Percifield R."/>
            <person name="Hawkins J."/>
            <person name="Pontaroli A.C."/>
            <person name="Estep M."/>
            <person name="Feng L."/>
            <person name="Vaughn J.N."/>
            <person name="Grimwood J."/>
            <person name="Jenkins J."/>
            <person name="Barry K."/>
            <person name="Lindquist E."/>
            <person name="Hellsten U."/>
            <person name="Deshpande S."/>
            <person name="Wang X."/>
            <person name="Wu X."/>
            <person name="Mitros T."/>
            <person name="Triplett J."/>
            <person name="Yang X."/>
            <person name="Ye C.Y."/>
            <person name="Mauro-Herrera M."/>
            <person name="Wang L."/>
            <person name="Li P."/>
            <person name="Sharma M."/>
            <person name="Sharma R."/>
            <person name="Ronald P.C."/>
            <person name="Panaud O."/>
            <person name="Kellogg E.A."/>
            <person name="Brutnell T.P."/>
            <person name="Doust A.N."/>
            <person name="Tuskan G.A."/>
            <person name="Rokhsar D."/>
            <person name="Devos K.M."/>
        </authorList>
    </citation>
    <scope>NUCLEOTIDE SEQUENCE [LARGE SCALE GENOMIC DNA]</scope>
    <source>
        <strain evidence="1">Yugu1</strain>
    </source>
</reference>
<dbReference type="EMBL" id="CM003530">
    <property type="protein sequence ID" value="RCV15242.1"/>
    <property type="molecule type" value="Genomic_DNA"/>
</dbReference>
<reference evidence="1" key="2">
    <citation type="submission" date="2015-07" db="EMBL/GenBank/DDBJ databases">
        <authorList>
            <person name="Noorani M."/>
        </authorList>
    </citation>
    <scope>NUCLEOTIDE SEQUENCE</scope>
    <source>
        <strain evidence="1">Yugu1</strain>
    </source>
</reference>
<proteinExistence type="predicted"/>
<dbReference type="AlphaFoldDB" id="A0A368QBJ3"/>
<evidence type="ECO:0000313" key="1">
    <source>
        <dbReference type="EMBL" id="RCV15242.1"/>
    </source>
</evidence>
<protein>
    <submittedName>
        <fullName evidence="1">Uncharacterized protein</fullName>
    </submittedName>
</protein>
<sequence length="95" mass="10471">MDEAAAAALGGGCQKGKKRAHVVESLVTENHSEKRVKANCWEPSEDAYVESVRESGRARSLRSQATMAMVAKVLAQVDEFLYSLKKNNINLYSKL</sequence>
<organism evidence="1">
    <name type="scientific">Setaria italica</name>
    <name type="common">Foxtail millet</name>
    <name type="synonym">Panicum italicum</name>
    <dbReference type="NCBI Taxonomy" id="4555"/>
    <lineage>
        <taxon>Eukaryota</taxon>
        <taxon>Viridiplantae</taxon>
        <taxon>Streptophyta</taxon>
        <taxon>Embryophyta</taxon>
        <taxon>Tracheophyta</taxon>
        <taxon>Spermatophyta</taxon>
        <taxon>Magnoliopsida</taxon>
        <taxon>Liliopsida</taxon>
        <taxon>Poales</taxon>
        <taxon>Poaceae</taxon>
        <taxon>PACMAD clade</taxon>
        <taxon>Panicoideae</taxon>
        <taxon>Panicodae</taxon>
        <taxon>Paniceae</taxon>
        <taxon>Cenchrinae</taxon>
        <taxon>Setaria</taxon>
    </lineage>
</organism>
<gene>
    <name evidence="1" type="ORF">SETIT_3G042800v2</name>
</gene>